<evidence type="ECO:0000313" key="2">
    <source>
        <dbReference type="Proteomes" id="UP001258017"/>
    </source>
</evidence>
<accession>A0AAD9RS41</accession>
<proteinExistence type="predicted"/>
<evidence type="ECO:0000313" key="1">
    <source>
        <dbReference type="EMBL" id="KAK2584333.1"/>
    </source>
</evidence>
<comment type="caution">
    <text evidence="1">The sequence shown here is derived from an EMBL/GenBank/DDBJ whole genome shotgun (WGS) entry which is preliminary data.</text>
</comment>
<sequence>MHYIISKELKGSRMQIMQEQDIQHARKLSRHAYGMLSKVLHTPVRTYSPVRLNSSDILDDFHRSASLLSSPFRLVNDDQIAAERSYFIEVEISKDCGRKVNDG</sequence>
<name>A0AAD9RS41_9HYME</name>
<protein>
    <submittedName>
        <fullName evidence="1">Uncharacterized protein</fullName>
    </submittedName>
</protein>
<dbReference type="EMBL" id="JAIFRP010000026">
    <property type="protein sequence ID" value="KAK2584333.1"/>
    <property type="molecule type" value="Genomic_DNA"/>
</dbReference>
<dbReference type="Proteomes" id="UP001258017">
    <property type="component" value="Unassembled WGS sequence"/>
</dbReference>
<organism evidence="1 2">
    <name type="scientific">Odynerus spinipes</name>
    <dbReference type="NCBI Taxonomy" id="1348599"/>
    <lineage>
        <taxon>Eukaryota</taxon>
        <taxon>Metazoa</taxon>
        <taxon>Ecdysozoa</taxon>
        <taxon>Arthropoda</taxon>
        <taxon>Hexapoda</taxon>
        <taxon>Insecta</taxon>
        <taxon>Pterygota</taxon>
        <taxon>Neoptera</taxon>
        <taxon>Endopterygota</taxon>
        <taxon>Hymenoptera</taxon>
        <taxon>Apocrita</taxon>
        <taxon>Aculeata</taxon>
        <taxon>Vespoidea</taxon>
        <taxon>Vespidae</taxon>
        <taxon>Eumeninae</taxon>
        <taxon>Odynerus</taxon>
    </lineage>
</organism>
<dbReference type="AlphaFoldDB" id="A0AAD9RS41"/>
<keyword evidence="2" id="KW-1185">Reference proteome</keyword>
<gene>
    <name evidence="1" type="ORF">KPH14_006724</name>
</gene>
<reference evidence="1" key="2">
    <citation type="journal article" date="2023" name="Commun. Biol.">
        <title>Intrasexual cuticular hydrocarbon dimorphism in a wasp sheds light on hydrocarbon biosynthesis genes in Hymenoptera.</title>
        <authorList>
            <person name="Moris V.C."/>
            <person name="Podsiadlowski L."/>
            <person name="Martin S."/>
            <person name="Oeyen J.P."/>
            <person name="Donath A."/>
            <person name="Petersen M."/>
            <person name="Wilbrandt J."/>
            <person name="Misof B."/>
            <person name="Liedtke D."/>
            <person name="Thamm M."/>
            <person name="Scheiner R."/>
            <person name="Schmitt T."/>
            <person name="Niehuis O."/>
        </authorList>
    </citation>
    <scope>NUCLEOTIDE SEQUENCE</scope>
    <source>
        <strain evidence="1">GBR_01_08_01A</strain>
    </source>
</reference>
<reference evidence="1" key="1">
    <citation type="submission" date="2021-08" db="EMBL/GenBank/DDBJ databases">
        <authorList>
            <person name="Misof B."/>
            <person name="Oliver O."/>
            <person name="Podsiadlowski L."/>
            <person name="Donath A."/>
            <person name="Peters R."/>
            <person name="Mayer C."/>
            <person name="Rust J."/>
            <person name="Gunkel S."/>
            <person name="Lesny P."/>
            <person name="Martin S."/>
            <person name="Oeyen J.P."/>
            <person name="Petersen M."/>
            <person name="Panagiotis P."/>
            <person name="Wilbrandt J."/>
            <person name="Tanja T."/>
        </authorList>
    </citation>
    <scope>NUCLEOTIDE SEQUENCE</scope>
    <source>
        <strain evidence="1">GBR_01_08_01A</strain>
        <tissue evidence="1">Thorax + abdomen</tissue>
    </source>
</reference>